<gene>
    <name evidence="2" type="ORF">EGW08_006493</name>
</gene>
<feature type="region of interest" description="Disordered" evidence="1">
    <location>
        <begin position="104"/>
        <end position="134"/>
    </location>
</feature>
<evidence type="ECO:0000313" key="3">
    <source>
        <dbReference type="Proteomes" id="UP000271974"/>
    </source>
</evidence>
<evidence type="ECO:0000313" key="2">
    <source>
        <dbReference type="EMBL" id="RUS85779.1"/>
    </source>
</evidence>
<accession>A0A3S1BPM6</accession>
<dbReference type="AlphaFoldDB" id="A0A3S1BPM6"/>
<feature type="compositionally biased region" description="Basic and acidic residues" evidence="1">
    <location>
        <begin position="114"/>
        <end position="134"/>
    </location>
</feature>
<dbReference type="STRING" id="188477.A0A3S1BPM6"/>
<feature type="non-terminal residue" evidence="2">
    <location>
        <position position="173"/>
    </location>
</feature>
<sequence>MKDKHEEKQLVQWEKIIAENYNNSSVKAERNSVAGRVKASMEKLEEVMVKVEELQENQMALGGGHSGRTSSAVEDKILQLETQLMNTTQALSWIMSALQENKLGAKGPKPVLPDVRKQREEEEQQKRAQKEREEQLVKDLLEKKIETHYKSRRSPYFCCPKILRFPVPDEKVL</sequence>
<dbReference type="EMBL" id="RQTK01000160">
    <property type="protein sequence ID" value="RUS85779.1"/>
    <property type="molecule type" value="Genomic_DNA"/>
</dbReference>
<reference evidence="2 3" key="1">
    <citation type="submission" date="2019-01" db="EMBL/GenBank/DDBJ databases">
        <title>A draft genome assembly of the solar-powered sea slug Elysia chlorotica.</title>
        <authorList>
            <person name="Cai H."/>
            <person name="Li Q."/>
            <person name="Fang X."/>
            <person name="Li J."/>
            <person name="Curtis N.E."/>
            <person name="Altenburger A."/>
            <person name="Shibata T."/>
            <person name="Feng M."/>
            <person name="Maeda T."/>
            <person name="Schwartz J.A."/>
            <person name="Shigenobu S."/>
            <person name="Lundholm N."/>
            <person name="Nishiyama T."/>
            <person name="Yang H."/>
            <person name="Hasebe M."/>
            <person name="Li S."/>
            <person name="Pierce S.K."/>
            <person name="Wang J."/>
        </authorList>
    </citation>
    <scope>NUCLEOTIDE SEQUENCE [LARGE SCALE GENOMIC DNA]</scope>
    <source>
        <strain evidence="2">EC2010</strain>
        <tissue evidence="2">Whole organism of an adult</tissue>
    </source>
</reference>
<dbReference type="Proteomes" id="UP000271974">
    <property type="component" value="Unassembled WGS sequence"/>
</dbReference>
<proteinExistence type="predicted"/>
<organism evidence="2 3">
    <name type="scientific">Elysia chlorotica</name>
    <name type="common">Eastern emerald elysia</name>
    <name type="synonym">Sea slug</name>
    <dbReference type="NCBI Taxonomy" id="188477"/>
    <lineage>
        <taxon>Eukaryota</taxon>
        <taxon>Metazoa</taxon>
        <taxon>Spiralia</taxon>
        <taxon>Lophotrochozoa</taxon>
        <taxon>Mollusca</taxon>
        <taxon>Gastropoda</taxon>
        <taxon>Heterobranchia</taxon>
        <taxon>Euthyneura</taxon>
        <taxon>Panpulmonata</taxon>
        <taxon>Sacoglossa</taxon>
        <taxon>Placobranchoidea</taxon>
        <taxon>Plakobranchidae</taxon>
        <taxon>Elysia</taxon>
    </lineage>
</organism>
<comment type="caution">
    <text evidence="2">The sequence shown here is derived from an EMBL/GenBank/DDBJ whole genome shotgun (WGS) entry which is preliminary data.</text>
</comment>
<keyword evidence="3" id="KW-1185">Reference proteome</keyword>
<protein>
    <submittedName>
        <fullName evidence="2">Uncharacterized protein</fullName>
    </submittedName>
</protein>
<name>A0A3S1BPM6_ELYCH</name>
<evidence type="ECO:0000256" key="1">
    <source>
        <dbReference type="SAM" id="MobiDB-lite"/>
    </source>
</evidence>